<dbReference type="AlphaFoldDB" id="A0A1B1TC05"/>
<dbReference type="Pfam" id="PF01926">
    <property type="entry name" value="MMR_HSR1"/>
    <property type="match status" value="1"/>
</dbReference>
<reference evidence="3" key="1">
    <citation type="submission" date="2014-11" db="EMBL/GenBank/DDBJ databases">
        <authorList>
            <person name="Zhu J."/>
            <person name="Qi W."/>
            <person name="Song R."/>
        </authorList>
    </citation>
    <scope>NUCLEOTIDE SEQUENCE</scope>
</reference>
<dbReference type="InterPro" id="IPR027417">
    <property type="entry name" value="P-loop_NTPase"/>
</dbReference>
<dbReference type="EMBL" id="KP211852">
    <property type="protein sequence ID" value="ANV79806.1"/>
    <property type="molecule type" value="Genomic_DNA"/>
</dbReference>
<dbReference type="InterPro" id="IPR041623">
    <property type="entry name" value="NOG1_N"/>
</dbReference>
<dbReference type="InterPro" id="IPR006073">
    <property type="entry name" value="GTP-bd"/>
</dbReference>
<accession>A0A1B1TC05</accession>
<dbReference type="PRINTS" id="PR00326">
    <property type="entry name" value="GTP1OBG"/>
</dbReference>
<evidence type="ECO:0000259" key="1">
    <source>
        <dbReference type="Pfam" id="PF01926"/>
    </source>
</evidence>
<evidence type="ECO:0000313" key="3">
    <source>
        <dbReference type="EMBL" id="ANV79806.1"/>
    </source>
</evidence>
<feature type="domain" description="G" evidence="1">
    <location>
        <begin position="170"/>
        <end position="289"/>
    </location>
</feature>
<dbReference type="Gene3D" id="1.20.120.1190">
    <property type="match status" value="1"/>
</dbReference>
<organism evidence="3">
    <name type="scientific">uncultured Poseidoniia archaeon</name>
    <dbReference type="NCBI Taxonomy" id="1697135"/>
    <lineage>
        <taxon>Archaea</taxon>
        <taxon>Methanobacteriati</taxon>
        <taxon>Thermoplasmatota</taxon>
        <taxon>Candidatus Poseidoniia</taxon>
        <taxon>environmental samples</taxon>
    </lineage>
</organism>
<dbReference type="SUPFAM" id="SSF52540">
    <property type="entry name" value="P-loop containing nucleoside triphosphate hydrolases"/>
    <property type="match status" value="1"/>
</dbReference>
<dbReference type="Gene3D" id="3.40.50.300">
    <property type="entry name" value="P-loop containing nucleotide triphosphate hydrolases"/>
    <property type="match status" value="1"/>
</dbReference>
<feature type="domain" description="NOG1 N-terminal helical" evidence="2">
    <location>
        <begin position="7"/>
        <end position="164"/>
    </location>
</feature>
<dbReference type="PANTHER" id="PTHR45759">
    <property type="entry name" value="NUCLEOLAR GTP-BINDING PROTEIN 1"/>
    <property type="match status" value="1"/>
</dbReference>
<reference evidence="3" key="2">
    <citation type="journal article" date="2015" name="ISME J.">
        <title>A new class of marine Euryarchaeota group II from the Mediterranean deep chlorophyll maximum.</title>
        <authorList>
            <person name="Martin-Cuadrado A.B."/>
            <person name="Garcia-Heredia I."/>
            <person name="Molto A.G."/>
            <person name="Lopez-Ubeda R."/>
            <person name="Kimes N."/>
            <person name="Lopez-Garcia P."/>
            <person name="Moreira D."/>
            <person name="Rodriguez-Valera F."/>
        </authorList>
    </citation>
    <scope>NUCLEOTIDE SEQUENCE</scope>
</reference>
<dbReference type="GO" id="GO:0005525">
    <property type="term" value="F:GTP binding"/>
    <property type="evidence" value="ECO:0007669"/>
    <property type="project" value="InterPro"/>
</dbReference>
<sequence>MAIPQWRSIPTVLYPQEILDKAFRKASKQSDLVEDPDKYHRVRKQMVRMIQSASDTIDSTLRNWVDKWPSLNALSEFDRALIDAAVGNDDYRRSLGAIQWAAERVRKISGESESKILRLRDIESFHEARRHAYGRISSIVHQISPQILWLGEARDILRKLPSVDPDEPVIVVAGSPNVGKSALIGALSSGEPEVAAYPFTTKQLHLGHFLHRRRSYQMVDTPGLLDRPMDERNLIEMQAIAALENIGDILVVLIDASESGGSSLNEQQNLLDEIKSLVTERPILVVHSKSDIIKEIPEGAEHLISTITGQGIEELRDLLIDTIGADKINNPLILPENWHIEENSLEPLGTRYEIEKRREMDN</sequence>
<evidence type="ECO:0000259" key="2">
    <source>
        <dbReference type="Pfam" id="PF17835"/>
    </source>
</evidence>
<proteinExistence type="predicted"/>
<name>A0A1B1TC05_9ARCH</name>
<dbReference type="Pfam" id="PF17835">
    <property type="entry name" value="NOG1_N"/>
    <property type="match status" value="1"/>
</dbReference>
<protein>
    <submittedName>
        <fullName evidence="3">GTPase, putative (NOG1)</fullName>
    </submittedName>
</protein>